<dbReference type="EMBL" id="VUOB01000041">
    <property type="protein sequence ID" value="KAA2258832.1"/>
    <property type="molecule type" value="Genomic_DNA"/>
</dbReference>
<evidence type="ECO:0000313" key="1">
    <source>
        <dbReference type="EMBL" id="KAA2258832.1"/>
    </source>
</evidence>
<gene>
    <name evidence="1" type="ORF">F0L68_23730</name>
</gene>
<sequence>MKKAELAESLAEAGLKLCASGDSLSGQLSVDAAWLATSCSQEDGRRDIVVSQSDPDLVEKANAAWFQLASDGGLLGADREFLVGVDFADRDEIPILRWVRVQLMDEWDIVGAGAASGILGWAYGRPGFAMLSLDGSVVVRGTVWAEAVGLLLVPFPHRVQIIRSYVERVVLNPNTSSYDRAVGETWLRRHP</sequence>
<evidence type="ECO:0000313" key="2">
    <source>
        <dbReference type="Proteomes" id="UP000323454"/>
    </source>
</evidence>
<reference evidence="1 2" key="1">
    <citation type="submission" date="2019-09" db="EMBL/GenBank/DDBJ databases">
        <title>Goodfellowia gen. nov., a new genus of the Pseudonocardineae related to Actinoalloteichus, containing Goodfellowia coeruleoviolacea gen. nov., comb. nov. gen. nov., comb. nov.</title>
        <authorList>
            <person name="Labeda D."/>
        </authorList>
    </citation>
    <scope>NUCLEOTIDE SEQUENCE [LARGE SCALE GENOMIC DNA]</scope>
    <source>
        <strain evidence="1 2">AN110305</strain>
    </source>
</reference>
<dbReference type="OrthoDB" id="3390284at2"/>
<dbReference type="Proteomes" id="UP000323454">
    <property type="component" value="Unassembled WGS sequence"/>
</dbReference>
<accession>A0A5B2X7H1</accession>
<name>A0A5B2X7H1_9PSEU</name>
<proteinExistence type="predicted"/>
<keyword evidence="2" id="KW-1185">Reference proteome</keyword>
<reference evidence="1 2" key="2">
    <citation type="submission" date="2019-09" db="EMBL/GenBank/DDBJ databases">
        <authorList>
            <person name="Jin C."/>
        </authorList>
    </citation>
    <scope>NUCLEOTIDE SEQUENCE [LARGE SCALE GENOMIC DNA]</scope>
    <source>
        <strain evidence="1 2">AN110305</strain>
    </source>
</reference>
<dbReference type="RefSeq" id="WP_149851867.1">
    <property type="nucleotide sequence ID" value="NZ_VUOB01000041.1"/>
</dbReference>
<comment type="caution">
    <text evidence="1">The sequence shown here is derived from an EMBL/GenBank/DDBJ whole genome shotgun (WGS) entry which is preliminary data.</text>
</comment>
<organism evidence="1 2">
    <name type="scientific">Solihabitans fulvus</name>
    <dbReference type="NCBI Taxonomy" id="1892852"/>
    <lineage>
        <taxon>Bacteria</taxon>
        <taxon>Bacillati</taxon>
        <taxon>Actinomycetota</taxon>
        <taxon>Actinomycetes</taxon>
        <taxon>Pseudonocardiales</taxon>
        <taxon>Pseudonocardiaceae</taxon>
        <taxon>Solihabitans</taxon>
    </lineage>
</organism>
<dbReference type="AlphaFoldDB" id="A0A5B2X7H1"/>
<protein>
    <submittedName>
        <fullName evidence="1">Uncharacterized protein</fullName>
    </submittedName>
</protein>